<keyword evidence="1" id="KW-0547">Nucleotide-binding</keyword>
<feature type="domain" description="Cyclic nucleotide-binding" evidence="3">
    <location>
        <begin position="153"/>
        <end position="271"/>
    </location>
</feature>
<feature type="domain" description="Protein kinase" evidence="2">
    <location>
        <begin position="300"/>
        <end position="397"/>
    </location>
</feature>
<dbReference type="InterPro" id="IPR050503">
    <property type="entry name" value="cAMP-dep_PK_reg_su-like"/>
</dbReference>
<dbReference type="InterPro" id="IPR018488">
    <property type="entry name" value="cNMP-bd_CS"/>
</dbReference>
<dbReference type="AlphaFoldDB" id="A0A388KNR8"/>
<dbReference type="GO" id="GO:0030552">
    <property type="term" value="F:cAMP binding"/>
    <property type="evidence" value="ECO:0007669"/>
    <property type="project" value="TreeGrafter"/>
</dbReference>
<dbReference type="Gene3D" id="2.60.120.10">
    <property type="entry name" value="Jelly Rolls"/>
    <property type="match status" value="2"/>
</dbReference>
<evidence type="ECO:0000256" key="1">
    <source>
        <dbReference type="PROSITE-ProRule" id="PRU10141"/>
    </source>
</evidence>
<dbReference type="OrthoDB" id="417078at2759"/>
<name>A0A388KNR8_CHABU</name>
<dbReference type="GO" id="GO:0034236">
    <property type="term" value="F:protein kinase A catalytic subunit binding"/>
    <property type="evidence" value="ECO:0007669"/>
    <property type="project" value="TreeGrafter"/>
</dbReference>
<dbReference type="PROSITE" id="PS00107">
    <property type="entry name" value="PROTEIN_KINASE_ATP"/>
    <property type="match status" value="1"/>
</dbReference>
<dbReference type="PROSITE" id="PS50042">
    <property type="entry name" value="CNMP_BINDING_3"/>
    <property type="match status" value="2"/>
</dbReference>
<dbReference type="Pfam" id="PF00027">
    <property type="entry name" value="cNMP_binding"/>
    <property type="match status" value="2"/>
</dbReference>
<dbReference type="InterPro" id="IPR018490">
    <property type="entry name" value="cNMP-bd_dom_sf"/>
</dbReference>
<dbReference type="GO" id="GO:0004862">
    <property type="term" value="F:cAMP-dependent protein kinase inhibitor activity"/>
    <property type="evidence" value="ECO:0007669"/>
    <property type="project" value="TreeGrafter"/>
</dbReference>
<evidence type="ECO:0008006" key="6">
    <source>
        <dbReference type="Google" id="ProtNLM"/>
    </source>
</evidence>
<dbReference type="STRING" id="69332.A0A388KNR8"/>
<dbReference type="GO" id="GO:0005524">
    <property type="term" value="F:ATP binding"/>
    <property type="evidence" value="ECO:0007669"/>
    <property type="project" value="UniProtKB-UniRule"/>
</dbReference>
<dbReference type="GO" id="GO:0005952">
    <property type="term" value="C:cAMP-dependent protein kinase complex"/>
    <property type="evidence" value="ECO:0007669"/>
    <property type="project" value="InterPro"/>
</dbReference>
<sequence length="397" mass="44820">MSSPARVDVGNLEEAIFVKRLSISLHSKIRLDQMTIAISEVYSQMYIELIPRKRVIIKEGDDHDTDKMYVVKYGQFECTKVMNGAERKISVKGTGDYFGDLAMMYTTPRTATIRALEESCVWVLERQTIRKTLREISTASTAEIVTFLDSVPILATLSRGEKLRLADGVEEVSFKAGDTVIKEGEKGELFYIIKEGEAVVTTTKAGPSGKSGERKINHLYRSDYFGERALFTEEPRTATVVAMGSIPLVCLTLKRDVFVQLLGPLQELMAREKIDRDYIELGDITAHAPVQVVNLKLANLKEIHKLGSGAFSTVWLVVDKTNNRQYALKKMKKVELMSCSEHVFCEQQITRMIDHPFMIRQYASFQDTKYLLVSEWTSQSEDPPNQVASLLDLLIVD</sequence>
<feature type="domain" description="Cyclic nucleotide-binding" evidence="3">
    <location>
        <begin position="66"/>
        <end position="150"/>
    </location>
</feature>
<dbReference type="GO" id="GO:0004672">
    <property type="term" value="F:protein kinase activity"/>
    <property type="evidence" value="ECO:0007669"/>
    <property type="project" value="InterPro"/>
</dbReference>
<evidence type="ECO:0000259" key="3">
    <source>
        <dbReference type="PROSITE" id="PS50042"/>
    </source>
</evidence>
<keyword evidence="5" id="KW-1185">Reference proteome</keyword>
<reference evidence="4 5" key="1">
    <citation type="journal article" date="2018" name="Cell">
        <title>The Chara Genome: Secondary Complexity and Implications for Plant Terrestrialization.</title>
        <authorList>
            <person name="Nishiyama T."/>
            <person name="Sakayama H."/>
            <person name="Vries J.D."/>
            <person name="Buschmann H."/>
            <person name="Saint-Marcoux D."/>
            <person name="Ullrich K.K."/>
            <person name="Haas F.B."/>
            <person name="Vanderstraeten L."/>
            <person name="Becker D."/>
            <person name="Lang D."/>
            <person name="Vosolsobe S."/>
            <person name="Rombauts S."/>
            <person name="Wilhelmsson P.K.I."/>
            <person name="Janitza P."/>
            <person name="Kern R."/>
            <person name="Heyl A."/>
            <person name="Rumpler F."/>
            <person name="Villalobos L.I.A.C."/>
            <person name="Clay J.M."/>
            <person name="Skokan R."/>
            <person name="Toyoda A."/>
            <person name="Suzuki Y."/>
            <person name="Kagoshima H."/>
            <person name="Schijlen E."/>
            <person name="Tajeshwar N."/>
            <person name="Catarino B."/>
            <person name="Hetherington A.J."/>
            <person name="Saltykova A."/>
            <person name="Bonnot C."/>
            <person name="Breuninger H."/>
            <person name="Symeonidi A."/>
            <person name="Radhakrishnan G.V."/>
            <person name="Van Nieuwerburgh F."/>
            <person name="Deforce D."/>
            <person name="Chang C."/>
            <person name="Karol K.G."/>
            <person name="Hedrich R."/>
            <person name="Ulvskov P."/>
            <person name="Glockner G."/>
            <person name="Delwiche C.F."/>
            <person name="Petrasek J."/>
            <person name="Van de Peer Y."/>
            <person name="Friml J."/>
            <person name="Beilby M."/>
            <person name="Dolan L."/>
            <person name="Kohara Y."/>
            <person name="Sugano S."/>
            <person name="Fujiyama A."/>
            <person name="Delaux P.-M."/>
            <person name="Quint M."/>
            <person name="TheiBen G."/>
            <person name="Hagemann M."/>
            <person name="Harholt J."/>
            <person name="Dunand C."/>
            <person name="Zachgo S."/>
            <person name="Langdale J."/>
            <person name="Maumus F."/>
            <person name="Straeten D.V.D."/>
            <person name="Gould S.B."/>
            <person name="Rensing S.A."/>
        </authorList>
    </citation>
    <scope>NUCLEOTIDE SEQUENCE [LARGE SCALE GENOMIC DNA]</scope>
    <source>
        <strain evidence="4 5">S276</strain>
    </source>
</reference>
<evidence type="ECO:0000313" key="5">
    <source>
        <dbReference type="Proteomes" id="UP000265515"/>
    </source>
</evidence>
<dbReference type="Proteomes" id="UP000265515">
    <property type="component" value="Unassembled WGS sequence"/>
</dbReference>
<dbReference type="Gene3D" id="3.30.200.20">
    <property type="entry name" value="Phosphorylase Kinase, domain 1"/>
    <property type="match status" value="1"/>
</dbReference>
<proteinExistence type="predicted"/>
<evidence type="ECO:0000259" key="2">
    <source>
        <dbReference type="PROSITE" id="PS50011"/>
    </source>
</evidence>
<dbReference type="PROSITE" id="PS00888">
    <property type="entry name" value="CNMP_BINDING_1"/>
    <property type="match status" value="1"/>
</dbReference>
<accession>A0A388KNR8</accession>
<dbReference type="CDD" id="cd00038">
    <property type="entry name" value="CAP_ED"/>
    <property type="match status" value="2"/>
</dbReference>
<dbReference type="Pfam" id="PF00069">
    <property type="entry name" value="Pkinase"/>
    <property type="match status" value="1"/>
</dbReference>
<dbReference type="Gramene" id="GBG71648">
    <property type="protein sequence ID" value="GBG71648"/>
    <property type="gene ID" value="CBR_g9064"/>
</dbReference>
<keyword evidence="1" id="KW-0067">ATP-binding</keyword>
<dbReference type="InterPro" id="IPR014710">
    <property type="entry name" value="RmlC-like_jellyroll"/>
</dbReference>
<dbReference type="PANTHER" id="PTHR11635">
    <property type="entry name" value="CAMP-DEPENDENT PROTEIN KINASE REGULATORY CHAIN"/>
    <property type="match status" value="1"/>
</dbReference>
<dbReference type="PRINTS" id="PR00103">
    <property type="entry name" value="CAMPKINASE"/>
</dbReference>
<dbReference type="PROSITE" id="PS00889">
    <property type="entry name" value="CNMP_BINDING_2"/>
    <property type="match status" value="1"/>
</dbReference>
<dbReference type="PANTHER" id="PTHR11635:SF152">
    <property type="entry name" value="CAMP-DEPENDENT PROTEIN KINASE TYPE I REGULATORY SUBUNIT-RELATED"/>
    <property type="match status" value="1"/>
</dbReference>
<dbReference type="SUPFAM" id="SSF56112">
    <property type="entry name" value="Protein kinase-like (PK-like)"/>
    <property type="match status" value="1"/>
</dbReference>
<comment type="caution">
    <text evidence="4">The sequence shown here is derived from an EMBL/GenBank/DDBJ whole genome shotgun (WGS) entry which is preliminary data.</text>
</comment>
<gene>
    <name evidence="4" type="ORF">CBR_g9064</name>
</gene>
<dbReference type="SUPFAM" id="SSF51206">
    <property type="entry name" value="cAMP-binding domain-like"/>
    <property type="match status" value="2"/>
</dbReference>
<dbReference type="PROSITE" id="PS50011">
    <property type="entry name" value="PROTEIN_KINASE_DOM"/>
    <property type="match status" value="1"/>
</dbReference>
<dbReference type="InterPro" id="IPR017441">
    <property type="entry name" value="Protein_kinase_ATP_BS"/>
</dbReference>
<evidence type="ECO:0000313" key="4">
    <source>
        <dbReference type="EMBL" id="GBG71648.1"/>
    </source>
</evidence>
<dbReference type="EMBL" id="BFEA01000150">
    <property type="protein sequence ID" value="GBG71648.1"/>
    <property type="molecule type" value="Genomic_DNA"/>
</dbReference>
<protein>
    <recommendedName>
        <fullName evidence="6">cGMP-dependent protein kinase</fullName>
    </recommendedName>
</protein>
<dbReference type="InterPro" id="IPR000719">
    <property type="entry name" value="Prot_kinase_dom"/>
</dbReference>
<feature type="binding site" evidence="1">
    <location>
        <position position="329"/>
    </location>
    <ligand>
        <name>ATP</name>
        <dbReference type="ChEBI" id="CHEBI:30616"/>
    </ligand>
</feature>
<organism evidence="4 5">
    <name type="scientific">Chara braunii</name>
    <name type="common">Braun's stonewort</name>
    <dbReference type="NCBI Taxonomy" id="69332"/>
    <lineage>
        <taxon>Eukaryota</taxon>
        <taxon>Viridiplantae</taxon>
        <taxon>Streptophyta</taxon>
        <taxon>Charophyceae</taxon>
        <taxon>Charales</taxon>
        <taxon>Characeae</taxon>
        <taxon>Chara</taxon>
    </lineage>
</organism>
<dbReference type="SMART" id="SM00100">
    <property type="entry name" value="cNMP"/>
    <property type="match status" value="2"/>
</dbReference>
<dbReference type="InterPro" id="IPR000595">
    <property type="entry name" value="cNMP-bd_dom"/>
</dbReference>
<dbReference type="GO" id="GO:0005829">
    <property type="term" value="C:cytosol"/>
    <property type="evidence" value="ECO:0007669"/>
    <property type="project" value="TreeGrafter"/>
</dbReference>
<dbReference type="InterPro" id="IPR011009">
    <property type="entry name" value="Kinase-like_dom_sf"/>
</dbReference>